<dbReference type="GO" id="GO:0008780">
    <property type="term" value="F:acyl-[acyl-carrier-protein]-UDP-N-acetylglucosamine O-acyltransferase activity"/>
    <property type="evidence" value="ECO:0007669"/>
    <property type="project" value="InterPro"/>
</dbReference>
<evidence type="ECO:0000259" key="6">
    <source>
        <dbReference type="Pfam" id="PF13720"/>
    </source>
</evidence>
<keyword evidence="3 7" id="KW-0808">Transferase</keyword>
<keyword evidence="5 7" id="KW-0012">Acyltransferase</keyword>
<dbReference type="AlphaFoldDB" id="A0A0F7JY36"/>
<dbReference type="PANTHER" id="PTHR43480">
    <property type="entry name" value="ACYL-[ACYL-CARRIER-PROTEIN]--UDP-N-ACETYLGLUCOSAMINE O-ACYLTRANSFERASE"/>
    <property type="match status" value="1"/>
</dbReference>
<dbReference type="PATRIC" id="fig|1543721.4.peg.2936"/>
<feature type="domain" description="UDP N-acetylglucosamine O-acyltransferase C-terminal" evidence="6">
    <location>
        <begin position="175"/>
        <end position="254"/>
    </location>
</feature>
<keyword evidence="4" id="KW-0443">Lipid metabolism</keyword>
<sequence>MNIHPTAIIHDSARLHESVQVGPYSIIEADVEIGAGCRIESAVRIYQGTRMGRENRVCHGAALGCEPQDLGFVPEKSRPLLIGDHNQFREGVNISRGVKTDGGTRIGDHNYFMSGFHAGHDCRLGSHNIFGSNSTLAGHVELGEHIFISGLVAIHQFCFVGDYVMIAGCAKVVKDIPPYVTCDGNPARVVGLNSVGLRRAGVPAANRSAIKQAYKLLYHSGLNTSQALAELKQQANSPESEAIMHFFEQSDRGVTAHR</sequence>
<keyword evidence="1" id="KW-0444">Lipid biosynthesis</keyword>
<reference evidence="7 8" key="1">
    <citation type="journal article" date="2015" name="Genome Announc.">
        <title>Complete Genome Sequence of Sedimenticola thiotaurini Strain SIP-G1, a Polyphosphate- and Polyhydroxyalkanoate-Accumulating Sulfur-Oxidizing Gammaproteobacterium Isolated from Salt Marsh Sediments.</title>
        <authorList>
            <person name="Flood B.E."/>
            <person name="Jones D.S."/>
            <person name="Bailey J.V."/>
        </authorList>
    </citation>
    <scope>NUCLEOTIDE SEQUENCE [LARGE SCALE GENOMIC DNA]</scope>
    <source>
        <strain evidence="7 8">SIP-G1</strain>
    </source>
</reference>
<dbReference type="InterPro" id="IPR010137">
    <property type="entry name" value="Lipid_A_LpxA"/>
</dbReference>
<dbReference type="InterPro" id="IPR011004">
    <property type="entry name" value="Trimer_LpxA-like_sf"/>
</dbReference>
<name>A0A0F7JY36_9GAMM</name>
<proteinExistence type="predicted"/>
<gene>
    <name evidence="7" type="ORF">AAY24_14180</name>
</gene>
<dbReference type="PIRSF" id="PIRSF000456">
    <property type="entry name" value="UDP-GlcNAc_acltr"/>
    <property type="match status" value="1"/>
</dbReference>
<evidence type="ECO:0000256" key="5">
    <source>
        <dbReference type="ARBA" id="ARBA00023315"/>
    </source>
</evidence>
<dbReference type="OrthoDB" id="9807278at2"/>
<dbReference type="RefSeq" id="WP_046860250.1">
    <property type="nucleotide sequence ID" value="NZ_CP011412.1"/>
</dbReference>
<keyword evidence="2" id="KW-0441">Lipid A biosynthesis</keyword>
<dbReference type="KEGG" id="seds:AAY24_14180"/>
<dbReference type="NCBIfam" id="NF003657">
    <property type="entry name" value="PRK05289.1"/>
    <property type="match status" value="1"/>
</dbReference>
<accession>A0A0F7JY36</accession>
<dbReference type="EMBL" id="CP011412">
    <property type="protein sequence ID" value="AKH21321.1"/>
    <property type="molecule type" value="Genomic_DNA"/>
</dbReference>
<dbReference type="Pfam" id="PF00132">
    <property type="entry name" value="Hexapep"/>
    <property type="match status" value="1"/>
</dbReference>
<dbReference type="GO" id="GO:0016020">
    <property type="term" value="C:membrane"/>
    <property type="evidence" value="ECO:0007669"/>
    <property type="project" value="GOC"/>
</dbReference>
<evidence type="ECO:0000256" key="1">
    <source>
        <dbReference type="ARBA" id="ARBA00022516"/>
    </source>
</evidence>
<dbReference type="InterPro" id="IPR029098">
    <property type="entry name" value="Acetyltransf_C"/>
</dbReference>
<dbReference type="Proteomes" id="UP000034410">
    <property type="component" value="Chromosome"/>
</dbReference>
<dbReference type="Gene3D" id="2.160.10.10">
    <property type="entry name" value="Hexapeptide repeat proteins"/>
    <property type="match status" value="1"/>
</dbReference>
<organism evidence="7 8">
    <name type="scientific">Sedimenticola thiotaurini</name>
    <dbReference type="NCBI Taxonomy" id="1543721"/>
    <lineage>
        <taxon>Bacteria</taxon>
        <taxon>Pseudomonadati</taxon>
        <taxon>Pseudomonadota</taxon>
        <taxon>Gammaproteobacteria</taxon>
        <taxon>Chromatiales</taxon>
        <taxon>Sedimenticolaceae</taxon>
        <taxon>Sedimenticola</taxon>
    </lineage>
</organism>
<dbReference type="NCBIfam" id="TIGR01852">
    <property type="entry name" value="lipid_A_lpxA"/>
    <property type="match status" value="1"/>
</dbReference>
<dbReference type="PANTHER" id="PTHR43480:SF1">
    <property type="entry name" value="ACYL-[ACYL-CARRIER-PROTEIN]--UDP-N-ACETYLGLUCOSAMINE O-ACYLTRANSFERASE, MITOCHONDRIAL-RELATED"/>
    <property type="match status" value="1"/>
</dbReference>
<dbReference type="InterPro" id="IPR001451">
    <property type="entry name" value="Hexapep"/>
</dbReference>
<evidence type="ECO:0000256" key="2">
    <source>
        <dbReference type="ARBA" id="ARBA00022556"/>
    </source>
</evidence>
<dbReference type="SUPFAM" id="SSF51161">
    <property type="entry name" value="Trimeric LpxA-like enzymes"/>
    <property type="match status" value="1"/>
</dbReference>
<evidence type="ECO:0000256" key="4">
    <source>
        <dbReference type="ARBA" id="ARBA00023098"/>
    </source>
</evidence>
<protein>
    <submittedName>
        <fullName evidence="7">UDP-N-acetylglucosamine acyltransferase</fullName>
    </submittedName>
</protein>
<dbReference type="InterPro" id="IPR037157">
    <property type="entry name" value="Acetyltransf_C_sf"/>
</dbReference>
<dbReference type="GO" id="GO:0009245">
    <property type="term" value="P:lipid A biosynthetic process"/>
    <property type="evidence" value="ECO:0007669"/>
    <property type="project" value="UniProtKB-KW"/>
</dbReference>
<evidence type="ECO:0000313" key="8">
    <source>
        <dbReference type="Proteomes" id="UP000034410"/>
    </source>
</evidence>
<keyword evidence="8" id="KW-1185">Reference proteome</keyword>
<dbReference type="Pfam" id="PF13720">
    <property type="entry name" value="Acetyltransf_11"/>
    <property type="match status" value="1"/>
</dbReference>
<dbReference type="CDD" id="cd03351">
    <property type="entry name" value="LbH_UDP-GlcNAc_AT"/>
    <property type="match status" value="1"/>
</dbReference>
<dbReference type="Gene3D" id="1.20.1180.10">
    <property type="entry name" value="Udp N-acetylglucosamine O-acyltransferase, C-terminal domain"/>
    <property type="match status" value="1"/>
</dbReference>
<evidence type="ECO:0000256" key="3">
    <source>
        <dbReference type="ARBA" id="ARBA00022679"/>
    </source>
</evidence>
<evidence type="ECO:0000313" key="7">
    <source>
        <dbReference type="EMBL" id="AKH21321.1"/>
    </source>
</evidence>